<keyword evidence="6" id="KW-0067">ATP-binding</keyword>
<dbReference type="InterPro" id="IPR011184">
    <property type="entry name" value="DNA_mismatch_repair_Msh2"/>
</dbReference>
<evidence type="ECO:0000256" key="10">
    <source>
        <dbReference type="ARBA" id="ARBA00073549"/>
    </source>
</evidence>
<dbReference type="GO" id="GO:0005634">
    <property type="term" value="C:nucleus"/>
    <property type="evidence" value="ECO:0007669"/>
    <property type="project" value="UniProtKB-SubCell"/>
</dbReference>
<dbReference type="GO" id="GO:0140664">
    <property type="term" value="F:ATP-dependent DNA damage sensor activity"/>
    <property type="evidence" value="ECO:0007669"/>
    <property type="project" value="InterPro"/>
</dbReference>
<name>A0A0B7KD58_BIOOC</name>
<dbReference type="Pfam" id="PF00488">
    <property type="entry name" value="MutS_V"/>
    <property type="match status" value="1"/>
</dbReference>
<dbReference type="GO" id="GO:0051026">
    <property type="term" value="P:chiasma assembly"/>
    <property type="evidence" value="ECO:0007669"/>
    <property type="project" value="TreeGrafter"/>
</dbReference>
<feature type="compositionally biased region" description="Polar residues" evidence="12">
    <location>
        <begin position="74"/>
        <end position="85"/>
    </location>
</feature>
<evidence type="ECO:0000256" key="5">
    <source>
        <dbReference type="ARBA" id="ARBA00022741"/>
    </source>
</evidence>
<dbReference type="Pfam" id="PF05192">
    <property type="entry name" value="MutS_III"/>
    <property type="match status" value="1"/>
</dbReference>
<dbReference type="SMART" id="SM00533">
    <property type="entry name" value="MUTSd"/>
    <property type="match status" value="1"/>
</dbReference>
<evidence type="ECO:0000256" key="3">
    <source>
        <dbReference type="ARBA" id="ARBA00006271"/>
    </source>
</evidence>
<evidence type="ECO:0000256" key="4">
    <source>
        <dbReference type="ARBA" id="ARBA00022454"/>
    </source>
</evidence>
<comment type="similarity">
    <text evidence="3">Belongs to the DNA mismatch repair MutS family.</text>
</comment>
<reference evidence="14" key="1">
    <citation type="submission" date="2015-01" db="EMBL/GenBank/DDBJ databases">
        <authorList>
            <person name="Durling Mikael"/>
        </authorList>
    </citation>
    <scope>NUCLEOTIDE SEQUENCE</scope>
</reference>
<evidence type="ECO:0000256" key="1">
    <source>
        <dbReference type="ARBA" id="ARBA00004123"/>
    </source>
</evidence>
<dbReference type="InterPro" id="IPR000432">
    <property type="entry name" value="DNA_mismatch_repair_MutS_C"/>
</dbReference>
<evidence type="ECO:0000256" key="6">
    <source>
        <dbReference type="ARBA" id="ARBA00022840"/>
    </source>
</evidence>
<evidence type="ECO:0000256" key="9">
    <source>
        <dbReference type="ARBA" id="ARBA00023254"/>
    </source>
</evidence>
<keyword evidence="8" id="KW-0539">Nucleus</keyword>
<dbReference type="Gene3D" id="1.10.1420.10">
    <property type="match status" value="1"/>
</dbReference>
<evidence type="ECO:0000256" key="2">
    <source>
        <dbReference type="ARBA" id="ARBA00004286"/>
    </source>
</evidence>
<dbReference type="InterPro" id="IPR045076">
    <property type="entry name" value="MutS"/>
</dbReference>
<feature type="domain" description="DNA mismatch repair proteins mutS family" evidence="13">
    <location>
        <begin position="778"/>
        <end position="794"/>
    </location>
</feature>
<dbReference type="PANTHER" id="PTHR11361:SF20">
    <property type="entry name" value="MUTS PROTEIN HOMOLOG 5"/>
    <property type="match status" value="1"/>
</dbReference>
<feature type="compositionally biased region" description="Basic and acidic residues" evidence="12">
    <location>
        <begin position="86"/>
        <end position="98"/>
    </location>
</feature>
<keyword evidence="5" id="KW-0547">Nucleotide-binding</keyword>
<feature type="region of interest" description="Disordered" evidence="12">
    <location>
        <begin position="1"/>
        <end position="98"/>
    </location>
</feature>
<gene>
    <name evidence="14" type="ORF">BN869_000011546_1</name>
</gene>
<organism evidence="14">
    <name type="scientific">Bionectria ochroleuca</name>
    <name type="common">Gliocladium roseum</name>
    <dbReference type="NCBI Taxonomy" id="29856"/>
    <lineage>
        <taxon>Eukaryota</taxon>
        <taxon>Fungi</taxon>
        <taxon>Dikarya</taxon>
        <taxon>Ascomycota</taxon>
        <taxon>Pezizomycotina</taxon>
        <taxon>Sordariomycetes</taxon>
        <taxon>Hypocreomycetidae</taxon>
        <taxon>Hypocreales</taxon>
        <taxon>Bionectriaceae</taxon>
        <taxon>Clonostachys</taxon>
    </lineage>
</organism>
<accession>A0A0B7KD58</accession>
<feature type="compositionally biased region" description="Polar residues" evidence="12">
    <location>
        <begin position="43"/>
        <end position="60"/>
    </location>
</feature>
<dbReference type="CDD" id="cd03281">
    <property type="entry name" value="ABC_MSH5_euk"/>
    <property type="match status" value="1"/>
</dbReference>
<dbReference type="SUPFAM" id="SSF52540">
    <property type="entry name" value="P-loop containing nucleoside triphosphate hydrolases"/>
    <property type="match status" value="1"/>
</dbReference>
<feature type="compositionally biased region" description="Polar residues" evidence="12">
    <location>
        <begin position="1"/>
        <end position="15"/>
    </location>
</feature>
<keyword evidence="9" id="KW-0469">Meiosis</keyword>
<dbReference type="AlphaFoldDB" id="A0A0B7KD58"/>
<evidence type="ECO:0000256" key="11">
    <source>
        <dbReference type="ARBA" id="ARBA00077470"/>
    </source>
</evidence>
<comment type="subcellular location">
    <subcellularLocation>
        <location evidence="2">Chromosome</location>
    </subcellularLocation>
    <subcellularLocation>
        <location evidence="1">Nucleus</location>
    </subcellularLocation>
</comment>
<keyword evidence="7" id="KW-0238">DNA-binding</keyword>
<dbReference type="EMBL" id="CDPU01000053">
    <property type="protein sequence ID" value="CEO55488.1"/>
    <property type="molecule type" value="Genomic_DNA"/>
</dbReference>
<dbReference type="SMART" id="SM00534">
    <property type="entry name" value="MUTSac"/>
    <property type="match status" value="1"/>
</dbReference>
<dbReference type="PANTHER" id="PTHR11361">
    <property type="entry name" value="DNA MISMATCH REPAIR PROTEIN MUTS FAMILY MEMBER"/>
    <property type="match status" value="1"/>
</dbReference>
<sequence length="958" mass="105706">MASRSTPMKSATGSSPLMPRQRKRQRTSYPPNPAAQIGEQGMNYESRNNSRPGSSSTSQVLNPSSPLSLFNSSTIARRQGNSPNSIHEDSPADKDSHELELEDGFSEEIIMAIDLKGTDTMGCAYFNTSTATLYLAEDILQATLDVVGQLVMHARPTAFLISRRAREDLMDTLEKLNSQAKVLAEQSHLFNLRVVPSSDFSNTSAREGLASLDLDIADSVQTLVSSSDNTQLGASHHETLKESRVIKSLRCGSLINIDSHVSINCAGAVMVELHRRRSAGHHSQSIYSISSLRMFQLSAYLFISAETLLSLQIVRSELHPNSQIWGQGPNSNSMKESLSIYGLFHFLACTSQGRKSLRQIFLRPTLDMDTIVERQRTIQFLLRQENTDIVRKIPSVLRRVKNVRSIMAHLRKGIDLAAVRQSFDKCVWASLRTFTVQALRLREMIASLRGGDDIEIVRRILEGVEPSIVVRVGELVDKTIDFDQSTEQYRPSVKEGIDPELDQLKRLYGGMPSFLSKVVKQVSRNIPEWAHRYIQSCVFLPQLGFLTMVEFDPQTKSAKYEGEGATDDKWEQLFTANGAVCYKNRYMRELDEQFGDMYCQIGDREVEIVHNLVNLVLEHEDVLIRASDLCGDFDALAALAAGAEKYSWTKPRMTTANILEIRGGRHPLQELVVTTFVPNDCRLSYEEVDDPDATESTSALLVTGPNHSGKSVFLKQTAIIVYLAHIGSFIPAESATIGLTDKILTRISTRESATRNESAFAIDLKQVVQATRNATERSLVLVDEFGKGTNSDDGAGLLAAVLSHFLSLGPKSPRLLVATHFHELFECGHLKELRGLAYAHMDVRAHTAETGEDGEITYLFKLTSGYSNLSFGGKCAALNGVPDAIVSRADAISNLLAHNEDLASACAKLSREEQTRLEEAEVVARRFLGAGLDAGKGTTGFHATASLKATLNNILAPP</sequence>
<keyword evidence="4" id="KW-0158">Chromosome</keyword>
<evidence type="ECO:0000256" key="7">
    <source>
        <dbReference type="ARBA" id="ARBA00023125"/>
    </source>
</evidence>
<dbReference type="Gene3D" id="3.40.50.300">
    <property type="entry name" value="P-loop containing nucleotide triphosphate hydrolases"/>
    <property type="match status" value="1"/>
</dbReference>
<evidence type="ECO:0000256" key="12">
    <source>
        <dbReference type="SAM" id="MobiDB-lite"/>
    </source>
</evidence>
<dbReference type="PROSITE" id="PS00486">
    <property type="entry name" value="DNA_MISMATCH_REPAIR_2"/>
    <property type="match status" value="1"/>
</dbReference>
<dbReference type="GO" id="GO:0030983">
    <property type="term" value="F:mismatched DNA binding"/>
    <property type="evidence" value="ECO:0007669"/>
    <property type="project" value="InterPro"/>
</dbReference>
<dbReference type="InterPro" id="IPR036187">
    <property type="entry name" value="DNA_mismatch_repair_MutS_sf"/>
</dbReference>
<proteinExistence type="inferred from homology"/>
<dbReference type="SUPFAM" id="SSF48334">
    <property type="entry name" value="DNA repair protein MutS, domain III"/>
    <property type="match status" value="1"/>
</dbReference>
<evidence type="ECO:0000256" key="8">
    <source>
        <dbReference type="ARBA" id="ARBA00023242"/>
    </source>
</evidence>
<evidence type="ECO:0000259" key="13">
    <source>
        <dbReference type="PROSITE" id="PS00486"/>
    </source>
</evidence>
<protein>
    <recommendedName>
        <fullName evidence="10">DNA mismatch repair protein MSH5</fullName>
    </recommendedName>
    <alternativeName>
        <fullName evidence="11">MutS protein homolog 5</fullName>
    </alternativeName>
</protein>
<dbReference type="PIRSF" id="PIRSF005813">
    <property type="entry name" value="MSH2"/>
    <property type="match status" value="1"/>
</dbReference>
<dbReference type="GO" id="GO:0005524">
    <property type="term" value="F:ATP binding"/>
    <property type="evidence" value="ECO:0007669"/>
    <property type="project" value="UniProtKB-KW"/>
</dbReference>
<dbReference type="InterPro" id="IPR027417">
    <property type="entry name" value="P-loop_NTPase"/>
</dbReference>
<evidence type="ECO:0000313" key="14">
    <source>
        <dbReference type="EMBL" id="CEO55488.1"/>
    </source>
</evidence>
<dbReference type="GO" id="GO:0005694">
    <property type="term" value="C:chromosome"/>
    <property type="evidence" value="ECO:0007669"/>
    <property type="project" value="UniProtKB-SubCell"/>
</dbReference>
<feature type="compositionally biased region" description="Low complexity" evidence="12">
    <location>
        <begin position="61"/>
        <end position="73"/>
    </location>
</feature>
<dbReference type="FunFam" id="3.40.50.300:FF:001067">
    <property type="entry name" value="DNA mismatch repair protein MSH5"/>
    <property type="match status" value="1"/>
</dbReference>
<dbReference type="GO" id="GO:0006298">
    <property type="term" value="P:mismatch repair"/>
    <property type="evidence" value="ECO:0007669"/>
    <property type="project" value="InterPro"/>
</dbReference>
<dbReference type="InterPro" id="IPR007696">
    <property type="entry name" value="DNA_mismatch_repair_MutS_core"/>
</dbReference>